<protein>
    <submittedName>
        <fullName evidence="1">Uncharacterized protein</fullName>
    </submittedName>
</protein>
<sequence length="202" mass="23149">MNLSEIHKLVSFLILSAVKDPRLPVSEGTMRDGNQDRKRILRDGPWCFGDVLFVVCPWHHYLLRSNDDSEIVWMILFGGQSLYLHLLRLRYVFGWDVDHTVRSVLAWSGSMLTDKGVLLKLIHAQENTDCGSPETTDDENLPSEEGDFYVEVSPVFIADNVSYDGTIQDSDSNNFLSAKDRHESEKTMPHPTPLMKQNIWIR</sequence>
<evidence type="ECO:0000313" key="2">
    <source>
        <dbReference type="Proteomes" id="UP001060085"/>
    </source>
</evidence>
<name>A0ACB9ZZI9_CATRO</name>
<organism evidence="1 2">
    <name type="scientific">Catharanthus roseus</name>
    <name type="common">Madagascar periwinkle</name>
    <name type="synonym">Vinca rosea</name>
    <dbReference type="NCBI Taxonomy" id="4058"/>
    <lineage>
        <taxon>Eukaryota</taxon>
        <taxon>Viridiplantae</taxon>
        <taxon>Streptophyta</taxon>
        <taxon>Embryophyta</taxon>
        <taxon>Tracheophyta</taxon>
        <taxon>Spermatophyta</taxon>
        <taxon>Magnoliopsida</taxon>
        <taxon>eudicotyledons</taxon>
        <taxon>Gunneridae</taxon>
        <taxon>Pentapetalae</taxon>
        <taxon>asterids</taxon>
        <taxon>lamiids</taxon>
        <taxon>Gentianales</taxon>
        <taxon>Apocynaceae</taxon>
        <taxon>Rauvolfioideae</taxon>
        <taxon>Vinceae</taxon>
        <taxon>Catharanthinae</taxon>
        <taxon>Catharanthus</taxon>
    </lineage>
</organism>
<accession>A0ACB9ZZI9</accession>
<keyword evidence="2" id="KW-1185">Reference proteome</keyword>
<proteinExistence type="predicted"/>
<evidence type="ECO:0000313" key="1">
    <source>
        <dbReference type="EMBL" id="KAI5653764.1"/>
    </source>
</evidence>
<dbReference type="Proteomes" id="UP001060085">
    <property type="component" value="Linkage Group LG07"/>
</dbReference>
<dbReference type="EMBL" id="CM044707">
    <property type="protein sequence ID" value="KAI5653764.1"/>
    <property type="molecule type" value="Genomic_DNA"/>
</dbReference>
<gene>
    <name evidence="1" type="ORF">M9H77_30951</name>
</gene>
<comment type="caution">
    <text evidence="1">The sequence shown here is derived from an EMBL/GenBank/DDBJ whole genome shotgun (WGS) entry which is preliminary data.</text>
</comment>
<reference evidence="2" key="1">
    <citation type="journal article" date="2023" name="Nat. Plants">
        <title>Single-cell RNA sequencing provides a high-resolution roadmap for understanding the multicellular compartmentation of specialized metabolism.</title>
        <authorList>
            <person name="Sun S."/>
            <person name="Shen X."/>
            <person name="Li Y."/>
            <person name="Li Y."/>
            <person name="Wang S."/>
            <person name="Li R."/>
            <person name="Zhang H."/>
            <person name="Shen G."/>
            <person name="Guo B."/>
            <person name="Wei J."/>
            <person name="Xu J."/>
            <person name="St-Pierre B."/>
            <person name="Chen S."/>
            <person name="Sun C."/>
        </authorList>
    </citation>
    <scope>NUCLEOTIDE SEQUENCE [LARGE SCALE GENOMIC DNA]</scope>
</reference>